<sequence length="72" mass="8796">MLALNGQAYNYIWKCQVEKIKFWERTSFHCRRDILFFSASARRPEIFLFFCLGHVRWIEEENFIDNYLGHSC</sequence>
<evidence type="ECO:0000313" key="1">
    <source>
        <dbReference type="EMBL" id="CAH2014395.1"/>
    </source>
</evidence>
<keyword evidence="2" id="KW-1185">Reference proteome</keyword>
<reference evidence="1" key="1">
    <citation type="submission" date="2022-03" db="EMBL/GenBank/DDBJ databases">
        <authorList>
            <person name="Sayadi A."/>
        </authorList>
    </citation>
    <scope>NUCLEOTIDE SEQUENCE</scope>
</reference>
<protein>
    <submittedName>
        <fullName evidence="1">Uncharacterized protein</fullName>
    </submittedName>
</protein>
<gene>
    <name evidence="1" type="ORF">ACAOBT_LOCUS34090</name>
</gene>
<organism evidence="1 2">
    <name type="scientific">Acanthoscelides obtectus</name>
    <name type="common">Bean weevil</name>
    <name type="synonym">Bruchus obtectus</name>
    <dbReference type="NCBI Taxonomy" id="200917"/>
    <lineage>
        <taxon>Eukaryota</taxon>
        <taxon>Metazoa</taxon>
        <taxon>Ecdysozoa</taxon>
        <taxon>Arthropoda</taxon>
        <taxon>Hexapoda</taxon>
        <taxon>Insecta</taxon>
        <taxon>Pterygota</taxon>
        <taxon>Neoptera</taxon>
        <taxon>Endopterygota</taxon>
        <taxon>Coleoptera</taxon>
        <taxon>Polyphaga</taxon>
        <taxon>Cucujiformia</taxon>
        <taxon>Chrysomeloidea</taxon>
        <taxon>Chrysomelidae</taxon>
        <taxon>Bruchinae</taxon>
        <taxon>Bruchini</taxon>
        <taxon>Acanthoscelides</taxon>
    </lineage>
</organism>
<accession>A0A9P0Q860</accession>
<proteinExistence type="predicted"/>
<dbReference type="EMBL" id="CAKOFQ010008488">
    <property type="protein sequence ID" value="CAH2014395.1"/>
    <property type="molecule type" value="Genomic_DNA"/>
</dbReference>
<comment type="caution">
    <text evidence="1">The sequence shown here is derived from an EMBL/GenBank/DDBJ whole genome shotgun (WGS) entry which is preliminary data.</text>
</comment>
<name>A0A9P0Q860_ACAOB</name>
<dbReference type="Proteomes" id="UP001152888">
    <property type="component" value="Unassembled WGS sequence"/>
</dbReference>
<dbReference type="AlphaFoldDB" id="A0A9P0Q860"/>
<evidence type="ECO:0000313" key="2">
    <source>
        <dbReference type="Proteomes" id="UP001152888"/>
    </source>
</evidence>